<proteinExistence type="predicted"/>
<evidence type="ECO:0000313" key="1">
    <source>
        <dbReference type="EMBL" id="GGJ12712.1"/>
    </source>
</evidence>
<accession>A0A917KJW2</accession>
<dbReference type="AlphaFoldDB" id="A0A917KJW2"/>
<protein>
    <submittedName>
        <fullName evidence="1">Uncharacterized protein</fullName>
    </submittedName>
</protein>
<evidence type="ECO:0000313" key="2">
    <source>
        <dbReference type="Proteomes" id="UP000637695"/>
    </source>
</evidence>
<keyword evidence="2" id="KW-1185">Reference proteome</keyword>
<reference evidence="1" key="1">
    <citation type="journal article" date="2014" name="Int. J. Syst. Evol. Microbiol.">
        <title>Complete genome sequence of Corynebacterium casei LMG S-19264T (=DSM 44701T), isolated from a smear-ripened cheese.</title>
        <authorList>
            <consortium name="US DOE Joint Genome Institute (JGI-PGF)"/>
            <person name="Walter F."/>
            <person name="Albersmeier A."/>
            <person name="Kalinowski J."/>
            <person name="Ruckert C."/>
        </authorList>
    </citation>
    <scope>NUCLEOTIDE SEQUENCE</scope>
    <source>
        <strain evidence="1">JCM 18487</strain>
    </source>
</reference>
<dbReference type="EMBL" id="BMOY01000047">
    <property type="protein sequence ID" value="GGJ12712.1"/>
    <property type="molecule type" value="Genomic_DNA"/>
</dbReference>
<comment type="caution">
    <text evidence="1">The sequence shown here is derived from an EMBL/GenBank/DDBJ whole genome shotgun (WGS) entry which is preliminary data.</text>
</comment>
<dbReference type="Proteomes" id="UP000637695">
    <property type="component" value="Unassembled WGS sequence"/>
</dbReference>
<organism evidence="1 2">
    <name type="scientific">Alicyclobacillus cellulosilyticus</name>
    <dbReference type="NCBI Taxonomy" id="1003997"/>
    <lineage>
        <taxon>Bacteria</taxon>
        <taxon>Bacillati</taxon>
        <taxon>Bacillota</taxon>
        <taxon>Bacilli</taxon>
        <taxon>Bacillales</taxon>
        <taxon>Alicyclobacillaceae</taxon>
        <taxon>Alicyclobacillus</taxon>
    </lineage>
</organism>
<reference evidence="1" key="2">
    <citation type="submission" date="2020-09" db="EMBL/GenBank/DDBJ databases">
        <authorList>
            <person name="Sun Q."/>
            <person name="Ohkuma M."/>
        </authorList>
    </citation>
    <scope>NUCLEOTIDE SEQUENCE</scope>
    <source>
        <strain evidence="1">JCM 18487</strain>
    </source>
</reference>
<gene>
    <name evidence="1" type="ORF">GCM10010885_22550</name>
</gene>
<name>A0A917KJW2_9BACL</name>
<sequence>MVRPLQWRQDSQILPWAQIRGGPSEFHPATVAYTGFVRHMAEYPWTVW</sequence>